<feature type="signal peptide" evidence="11">
    <location>
        <begin position="1"/>
        <end position="20"/>
    </location>
</feature>
<dbReference type="Proteomes" id="UP000196027">
    <property type="component" value="Chromosome"/>
</dbReference>
<evidence type="ECO:0000256" key="5">
    <source>
        <dbReference type="ARBA" id="ARBA00022500"/>
    </source>
</evidence>
<keyword evidence="5 10" id="KW-0145">Chemotaxis</keyword>
<dbReference type="GO" id="GO:0009425">
    <property type="term" value="C:bacterial-type flagellum basal body"/>
    <property type="evidence" value="ECO:0007669"/>
    <property type="project" value="InterPro"/>
</dbReference>
<proteinExistence type="inferred from homology"/>
<keyword evidence="13" id="KW-1185">Reference proteome</keyword>
<evidence type="ECO:0000256" key="8">
    <source>
        <dbReference type="ARBA" id="ARBA00022989"/>
    </source>
</evidence>
<dbReference type="EMBL" id="CP021425">
    <property type="protein sequence ID" value="ARU54210.1"/>
    <property type="molecule type" value="Genomic_DNA"/>
</dbReference>
<evidence type="ECO:0000256" key="11">
    <source>
        <dbReference type="SAM" id="SignalP"/>
    </source>
</evidence>
<dbReference type="PANTHER" id="PTHR35091">
    <property type="entry name" value="FLAGELLAR PROTEIN FLIL"/>
    <property type="match status" value="1"/>
</dbReference>
<accession>A0A1Y0I1S5</accession>
<evidence type="ECO:0000256" key="7">
    <source>
        <dbReference type="ARBA" id="ARBA00022779"/>
    </source>
</evidence>
<protein>
    <recommendedName>
        <fullName evidence="10">Flagellar protein FliL</fullName>
    </recommendedName>
</protein>
<dbReference type="OrthoDB" id="7063251at2"/>
<evidence type="ECO:0000256" key="3">
    <source>
        <dbReference type="ARBA" id="ARBA00008281"/>
    </source>
</evidence>
<dbReference type="InterPro" id="IPR005503">
    <property type="entry name" value="FliL"/>
</dbReference>
<dbReference type="KEGG" id="ome:OLMES_0101"/>
<keyword evidence="12" id="KW-0282">Flagellum</keyword>
<evidence type="ECO:0000256" key="2">
    <source>
        <dbReference type="ARBA" id="ARBA00004162"/>
    </source>
</evidence>
<comment type="subcellular location">
    <subcellularLocation>
        <location evidence="10">Cell inner membrane</location>
    </subcellularLocation>
    <subcellularLocation>
        <location evidence="2">Cell membrane</location>
        <topology evidence="2">Single-pass membrane protein</topology>
    </subcellularLocation>
</comment>
<keyword evidence="11" id="KW-0732">Signal</keyword>
<reference evidence="12 13" key="1">
    <citation type="submission" date="2017-05" db="EMBL/GenBank/DDBJ databases">
        <title>Genomic insights into alkan degradation activity of Oleiphilus messinensis.</title>
        <authorList>
            <person name="Kozyavkin S.A."/>
            <person name="Slesarev A.I."/>
            <person name="Golyshin P.N."/>
            <person name="Korzhenkov A."/>
            <person name="Golyshina O.N."/>
            <person name="Toshchakov S.V."/>
        </authorList>
    </citation>
    <scope>NUCLEOTIDE SEQUENCE [LARGE SCALE GENOMIC DNA]</scope>
    <source>
        <strain evidence="12 13">ME102</strain>
    </source>
</reference>
<keyword evidence="6" id="KW-0812">Transmembrane</keyword>
<evidence type="ECO:0000313" key="12">
    <source>
        <dbReference type="EMBL" id="ARU54210.1"/>
    </source>
</evidence>
<evidence type="ECO:0000256" key="4">
    <source>
        <dbReference type="ARBA" id="ARBA00022475"/>
    </source>
</evidence>
<feature type="chain" id="PRO_5012463032" description="Flagellar protein FliL" evidence="11">
    <location>
        <begin position="21"/>
        <end position="140"/>
    </location>
</feature>
<evidence type="ECO:0000256" key="9">
    <source>
        <dbReference type="ARBA" id="ARBA00023136"/>
    </source>
</evidence>
<keyword evidence="12" id="KW-0966">Cell projection</keyword>
<comment type="similarity">
    <text evidence="3 10">Belongs to the FliL family.</text>
</comment>
<comment type="function">
    <text evidence="1 10">Controls the rotational direction of flagella during chemotaxis.</text>
</comment>
<dbReference type="Pfam" id="PF03748">
    <property type="entry name" value="FliL"/>
    <property type="match status" value="1"/>
</dbReference>
<keyword evidence="7 10" id="KW-0283">Flagellar rotation</keyword>
<keyword evidence="12" id="KW-0969">Cilium</keyword>
<organism evidence="12 13">
    <name type="scientific">Oleiphilus messinensis</name>
    <dbReference type="NCBI Taxonomy" id="141451"/>
    <lineage>
        <taxon>Bacteria</taxon>
        <taxon>Pseudomonadati</taxon>
        <taxon>Pseudomonadota</taxon>
        <taxon>Gammaproteobacteria</taxon>
        <taxon>Oceanospirillales</taxon>
        <taxon>Oleiphilaceae</taxon>
        <taxon>Oleiphilus</taxon>
    </lineage>
</organism>
<sequence>MNKWLQIVPLAIFLSLTSAARVAVAEGDETAFQTQYIEMKPSFVTNFGQPGNKKLKFVKADVSLRVTTRASADAVEHHMAYLRNEIVFLLSSQAESAMISGEGQETVRQAALKSVNAFLRKEADGAMVDDLLFTNFVVQR</sequence>
<evidence type="ECO:0000256" key="6">
    <source>
        <dbReference type="ARBA" id="ARBA00022692"/>
    </source>
</evidence>
<dbReference type="RefSeq" id="WP_087459437.1">
    <property type="nucleotide sequence ID" value="NZ_CP021425.1"/>
</dbReference>
<gene>
    <name evidence="12" type="ORF">OLMES_0101</name>
</gene>
<dbReference type="AlphaFoldDB" id="A0A1Y0I1S5"/>
<evidence type="ECO:0000256" key="1">
    <source>
        <dbReference type="ARBA" id="ARBA00002254"/>
    </source>
</evidence>
<name>A0A1Y0I1S5_9GAMM</name>
<dbReference type="GO" id="GO:0071978">
    <property type="term" value="P:bacterial-type flagellum-dependent swarming motility"/>
    <property type="evidence" value="ECO:0007669"/>
    <property type="project" value="TreeGrafter"/>
</dbReference>
<evidence type="ECO:0000256" key="10">
    <source>
        <dbReference type="RuleBase" id="RU364125"/>
    </source>
</evidence>
<evidence type="ECO:0000313" key="13">
    <source>
        <dbReference type="Proteomes" id="UP000196027"/>
    </source>
</evidence>
<keyword evidence="9 10" id="KW-0472">Membrane</keyword>
<keyword evidence="4" id="KW-1003">Cell membrane</keyword>
<dbReference type="PANTHER" id="PTHR35091:SF2">
    <property type="entry name" value="FLAGELLAR PROTEIN FLIL"/>
    <property type="match status" value="1"/>
</dbReference>
<dbReference type="GO" id="GO:0006935">
    <property type="term" value="P:chemotaxis"/>
    <property type="evidence" value="ECO:0007669"/>
    <property type="project" value="UniProtKB-KW"/>
</dbReference>
<dbReference type="GO" id="GO:0005886">
    <property type="term" value="C:plasma membrane"/>
    <property type="evidence" value="ECO:0007669"/>
    <property type="project" value="UniProtKB-SubCell"/>
</dbReference>
<keyword evidence="10" id="KW-0997">Cell inner membrane</keyword>
<keyword evidence="8" id="KW-1133">Transmembrane helix</keyword>